<reference evidence="3 4" key="1">
    <citation type="submission" date="2016-06" db="EMBL/GenBank/DDBJ databases">
        <title>Evolution of pathogenesis and genome organization in the Tremellales.</title>
        <authorList>
            <person name="Cuomo C."/>
            <person name="Litvintseva A."/>
            <person name="Heitman J."/>
            <person name="Chen Y."/>
            <person name="Sun S."/>
            <person name="Springer D."/>
            <person name="Dromer F."/>
            <person name="Young S."/>
            <person name="Zeng Q."/>
            <person name="Chapman S."/>
            <person name="Gujja S."/>
            <person name="Saif S."/>
            <person name="Birren B."/>
        </authorList>
    </citation>
    <scope>NUCLEOTIDE SEQUENCE [LARGE SCALE GENOMIC DNA]</scope>
    <source>
        <strain evidence="3 4">CBS 7118</strain>
    </source>
</reference>
<keyword evidence="4" id="KW-1185">Reference proteome</keyword>
<dbReference type="InterPro" id="IPR036249">
    <property type="entry name" value="Thioredoxin-like_sf"/>
</dbReference>
<comment type="caution">
    <text evidence="3">The sequence shown here is derived from an EMBL/GenBank/DDBJ whole genome shotgun (WGS) entry which is preliminary data.</text>
</comment>
<evidence type="ECO:0008006" key="5">
    <source>
        <dbReference type="Google" id="ProtNLM"/>
    </source>
</evidence>
<dbReference type="AlphaFoldDB" id="A0A1E3JU08"/>
<dbReference type="GO" id="GO:0005737">
    <property type="term" value="C:cytoplasm"/>
    <property type="evidence" value="ECO:0007669"/>
    <property type="project" value="TreeGrafter"/>
</dbReference>
<dbReference type="Gene3D" id="1.20.1050.10">
    <property type="match status" value="1"/>
</dbReference>
<dbReference type="RefSeq" id="XP_019033678.1">
    <property type="nucleotide sequence ID" value="XM_019174626.1"/>
</dbReference>
<dbReference type="Pfam" id="PF13409">
    <property type="entry name" value="GST_N_2"/>
    <property type="match status" value="1"/>
</dbReference>
<evidence type="ECO:0000259" key="1">
    <source>
        <dbReference type="PROSITE" id="PS50404"/>
    </source>
</evidence>
<dbReference type="InterPro" id="IPR010987">
    <property type="entry name" value="Glutathione-S-Trfase_C-like"/>
</dbReference>
<dbReference type="GeneID" id="30191690"/>
<accession>A0A1E3JU08</accession>
<dbReference type="PROSITE" id="PS50405">
    <property type="entry name" value="GST_CTER"/>
    <property type="match status" value="1"/>
</dbReference>
<evidence type="ECO:0000313" key="3">
    <source>
        <dbReference type="EMBL" id="ODO03627.1"/>
    </source>
</evidence>
<dbReference type="EMBL" id="AWGH01000005">
    <property type="protein sequence ID" value="ODO03627.1"/>
    <property type="molecule type" value="Genomic_DNA"/>
</dbReference>
<evidence type="ECO:0000313" key="4">
    <source>
        <dbReference type="Proteomes" id="UP000094819"/>
    </source>
</evidence>
<dbReference type="PROSITE" id="PS50404">
    <property type="entry name" value="GST_NTER"/>
    <property type="match status" value="1"/>
</dbReference>
<dbReference type="PANTHER" id="PTHR43968:SF8">
    <property type="entry name" value="S-TRANSFERASE, PUTATIVE (AFU_ORTHOLOGUE AFUA_2G00590)-RELATED"/>
    <property type="match status" value="1"/>
</dbReference>
<dbReference type="InterPro" id="IPR036282">
    <property type="entry name" value="Glutathione-S-Trfase_C_sf"/>
</dbReference>
<name>A0A1E3JU08_9TREE</name>
<sequence length="252" mass="27998">MAEAPILTSWGDEGSTIPSLELISSRGSRWAHRVLLALEEAQLPYKLTEVDLNNKPDWLFKANPRGLVPILGVGTPAVYLTESANIVSYITDHTPSIQPSTDLERARAARIAEVAVDLLAGEISPDLIPVIIAPLSEDERESYWNRSLGVVDAVQGLLDSEGPFALGQRFTETDILIAPLVGRLWAYGNHALIPAGNLLTRQIEEDAKYARFVKYVKAISERESWKKTWDEEFSISRLEKKIAQYKASQDKS</sequence>
<dbReference type="PANTHER" id="PTHR43968">
    <property type="match status" value="1"/>
</dbReference>
<dbReference type="OrthoDB" id="202840at2759"/>
<protein>
    <recommendedName>
        <fullName evidence="5">Glutathione S-transferase</fullName>
    </recommendedName>
</protein>
<dbReference type="CDD" id="cd00570">
    <property type="entry name" value="GST_N_family"/>
    <property type="match status" value="1"/>
</dbReference>
<evidence type="ECO:0000259" key="2">
    <source>
        <dbReference type="PROSITE" id="PS50405"/>
    </source>
</evidence>
<dbReference type="Gene3D" id="3.40.30.10">
    <property type="entry name" value="Glutaredoxin"/>
    <property type="match status" value="1"/>
</dbReference>
<dbReference type="SFLD" id="SFLDS00019">
    <property type="entry name" value="Glutathione_Transferase_(cytos"/>
    <property type="match status" value="1"/>
</dbReference>
<dbReference type="SUPFAM" id="SSF47616">
    <property type="entry name" value="GST C-terminal domain-like"/>
    <property type="match status" value="1"/>
</dbReference>
<dbReference type="InterPro" id="IPR040079">
    <property type="entry name" value="Glutathione_S-Trfase"/>
</dbReference>
<organism evidence="3 4">
    <name type="scientific">Cryptococcus wingfieldii CBS 7118</name>
    <dbReference type="NCBI Taxonomy" id="1295528"/>
    <lineage>
        <taxon>Eukaryota</taxon>
        <taxon>Fungi</taxon>
        <taxon>Dikarya</taxon>
        <taxon>Basidiomycota</taxon>
        <taxon>Agaricomycotina</taxon>
        <taxon>Tremellomycetes</taxon>
        <taxon>Tremellales</taxon>
        <taxon>Cryptococcaceae</taxon>
        <taxon>Cryptococcus</taxon>
    </lineage>
</organism>
<dbReference type="Proteomes" id="UP000094819">
    <property type="component" value="Unassembled WGS sequence"/>
</dbReference>
<proteinExistence type="predicted"/>
<dbReference type="SFLD" id="SFLDG00358">
    <property type="entry name" value="Main_(cytGST)"/>
    <property type="match status" value="1"/>
</dbReference>
<dbReference type="SUPFAM" id="SSF52833">
    <property type="entry name" value="Thioredoxin-like"/>
    <property type="match status" value="1"/>
</dbReference>
<dbReference type="InterPro" id="IPR050983">
    <property type="entry name" value="GST_Omega/HSP26"/>
</dbReference>
<dbReference type="InterPro" id="IPR004045">
    <property type="entry name" value="Glutathione_S-Trfase_N"/>
</dbReference>
<feature type="domain" description="GST C-terminal" evidence="2">
    <location>
        <begin position="101"/>
        <end position="242"/>
    </location>
</feature>
<gene>
    <name evidence="3" type="ORF">L198_02477</name>
</gene>
<feature type="domain" description="GST N-terminal" evidence="1">
    <location>
        <begin position="18"/>
        <end position="98"/>
    </location>
</feature>